<dbReference type="InterPro" id="IPR036942">
    <property type="entry name" value="Beta-barrel_TonB_sf"/>
</dbReference>
<sequence>MKRPEIFKTFLFGCFCCIAVGMFAQSPKGAATILVKVTIVDADRNPLPGATVIVSGKAQGVVADEHGEVSLWVDRNTQIEFRYVGMKSLYMKVTKPVSGYITLEDEMSELDQVVVTGYQRTTKRRATGSLATLTAKDLKGAPTANLDMLMQGKVAGMDVKAVSGRPGESAKIRIRGTNTITGNAEPLWVVDGVPLQRDIPSIETSRIKAGDFNDIYSSGIAGINPNDIESVTVLKDASAAAIYGSRAAGGVIVVTTKRGKEGKMQINYSTNVSIVTAPPHDANLMNSKEKLAWEQELWDEFSAKGFAEGGHYPVIGVVGMIRSGYERYAGMTKEQQDAEIAALGEHSTDWFKELFQNSISQSHYLSLSGGSEKNSYYVSLGYSQNNGLVKKTDYDRYNVSAKIDMKPNKRVKLAFTADMAMQHSNSPSLNVDPFKYAYFANPYEKVYNEDGSYSADNTYYSIANANGQYKWKLPEGGYNIFREIDETSSKTKNMSASLIANLSVNIFDNLSFEGLASYGYVADMSDNINGKNTYAAWTDRPFNDSNTDRVYGSITQSSAYNTNYNLRGQLHYFNTFGRDHYISALLGSEIRGQYAKSIYEKRYGYDPVTGNSAMPTYPSDTKLEYSDLLSYAAIMDGLSGQSITEDAFASFYFSFDYVFKQRYILSLTGRTDGSNNFGSKEQFNPTGSLGLSWNVDQEGFMQSLKSVISSLSFRAAFGYTGNINKSVYPQLVMDYDTSFRRTDTDYYRIGSIRNAPNPHLRWEKTRDMKVSMDIGFFNDRFRLQTELYDRRTHDAVTSVNVPYTTGFSTQSFNTSELLNQGAEVTLNAHVIKTKDWDMTVSANIAYNRNKLLKYDGNKSFWGTNYVGYPLGAIISGKVQGIDKKTGVYTYETRPDAVLQTAADRNDKNNYAFYLGTSTAPTNGGYSISVSYKQVHLSIGGTYSLGGKILNNITSPVNYVSMEGHVVEVPFTQENDLYINYLNVTKDAVNRWTPDNPITNAHPRIIDAYGDYLGLSDYVINSDAINKASMLENVSYFKLGSVMLGYNFVGKWMQKVHINSLALSFSMSNLFTITNYSGIDPETPGAVYPTPRTFSMGLSVGF</sequence>
<feature type="chain" id="PRO_5019527571" evidence="8">
    <location>
        <begin position="25"/>
        <end position="1101"/>
    </location>
</feature>
<dbReference type="SUPFAM" id="SSF49464">
    <property type="entry name" value="Carboxypeptidase regulatory domain-like"/>
    <property type="match status" value="1"/>
</dbReference>
<dbReference type="InterPro" id="IPR039426">
    <property type="entry name" value="TonB-dep_rcpt-like"/>
</dbReference>
<keyword evidence="4 7" id="KW-0812">Transmembrane</keyword>
<evidence type="ECO:0000256" key="6">
    <source>
        <dbReference type="ARBA" id="ARBA00023237"/>
    </source>
</evidence>
<gene>
    <name evidence="10" type="ORF">DWV35_11520</name>
</gene>
<accession>A0A413EQU1</accession>
<keyword evidence="8" id="KW-0732">Signal</keyword>
<evidence type="ECO:0000256" key="7">
    <source>
        <dbReference type="PROSITE-ProRule" id="PRU01360"/>
    </source>
</evidence>
<dbReference type="Pfam" id="PF13715">
    <property type="entry name" value="CarbopepD_reg_2"/>
    <property type="match status" value="1"/>
</dbReference>
<dbReference type="InterPro" id="IPR037066">
    <property type="entry name" value="Plug_dom_sf"/>
</dbReference>
<dbReference type="SUPFAM" id="SSF56935">
    <property type="entry name" value="Porins"/>
    <property type="match status" value="1"/>
</dbReference>
<evidence type="ECO:0000313" key="10">
    <source>
        <dbReference type="EMBL" id="RGX09704.1"/>
    </source>
</evidence>
<dbReference type="InterPro" id="IPR012910">
    <property type="entry name" value="Plug_dom"/>
</dbReference>
<keyword evidence="5 7" id="KW-0472">Membrane</keyword>
<evidence type="ECO:0000256" key="3">
    <source>
        <dbReference type="ARBA" id="ARBA00022452"/>
    </source>
</evidence>
<dbReference type="NCBIfam" id="TIGR04056">
    <property type="entry name" value="OMP_RagA_SusC"/>
    <property type="match status" value="1"/>
</dbReference>
<feature type="signal peptide" evidence="8">
    <location>
        <begin position="1"/>
        <end position="24"/>
    </location>
</feature>
<dbReference type="GO" id="GO:0009279">
    <property type="term" value="C:cell outer membrane"/>
    <property type="evidence" value="ECO:0007669"/>
    <property type="project" value="UniProtKB-SubCell"/>
</dbReference>
<dbReference type="Pfam" id="PF07715">
    <property type="entry name" value="Plug"/>
    <property type="match status" value="1"/>
</dbReference>
<comment type="subcellular location">
    <subcellularLocation>
        <location evidence="1 7">Cell outer membrane</location>
        <topology evidence="1 7">Multi-pass membrane protein</topology>
    </subcellularLocation>
</comment>
<name>A0A413EQU1_BACOV</name>
<protein>
    <submittedName>
        <fullName evidence="10">SusC/RagA family TonB-linked outer membrane protein</fullName>
    </submittedName>
</protein>
<dbReference type="RefSeq" id="WP_117513204.1">
    <property type="nucleotide sequence ID" value="NZ_CP176640.1"/>
</dbReference>
<evidence type="ECO:0000256" key="4">
    <source>
        <dbReference type="ARBA" id="ARBA00022692"/>
    </source>
</evidence>
<evidence type="ECO:0000256" key="5">
    <source>
        <dbReference type="ARBA" id="ARBA00023136"/>
    </source>
</evidence>
<dbReference type="Gene3D" id="2.170.130.10">
    <property type="entry name" value="TonB-dependent receptor, plug domain"/>
    <property type="match status" value="1"/>
</dbReference>
<dbReference type="InterPro" id="IPR023996">
    <property type="entry name" value="TonB-dep_OMP_SusC/RagA"/>
</dbReference>
<evidence type="ECO:0000259" key="9">
    <source>
        <dbReference type="Pfam" id="PF07715"/>
    </source>
</evidence>
<comment type="caution">
    <text evidence="10">The sequence shown here is derived from an EMBL/GenBank/DDBJ whole genome shotgun (WGS) entry which is preliminary data.</text>
</comment>
<evidence type="ECO:0000256" key="8">
    <source>
        <dbReference type="SAM" id="SignalP"/>
    </source>
</evidence>
<reference evidence="10 11" key="1">
    <citation type="submission" date="2018-08" db="EMBL/GenBank/DDBJ databases">
        <title>A genome reference for cultivated species of the human gut microbiota.</title>
        <authorList>
            <person name="Zou Y."/>
            <person name="Xue W."/>
            <person name="Luo G."/>
        </authorList>
    </citation>
    <scope>NUCLEOTIDE SEQUENCE [LARGE SCALE GENOMIC DNA]</scope>
    <source>
        <strain evidence="10 11">AF04-46</strain>
    </source>
</reference>
<dbReference type="NCBIfam" id="TIGR04057">
    <property type="entry name" value="SusC_RagA_signa"/>
    <property type="match status" value="1"/>
</dbReference>
<dbReference type="AlphaFoldDB" id="A0A413EQU1"/>
<organism evidence="10 11">
    <name type="scientific">Bacteroides ovatus</name>
    <dbReference type="NCBI Taxonomy" id="28116"/>
    <lineage>
        <taxon>Bacteria</taxon>
        <taxon>Pseudomonadati</taxon>
        <taxon>Bacteroidota</taxon>
        <taxon>Bacteroidia</taxon>
        <taxon>Bacteroidales</taxon>
        <taxon>Bacteroidaceae</taxon>
        <taxon>Bacteroides</taxon>
    </lineage>
</organism>
<dbReference type="Gene3D" id="2.40.170.20">
    <property type="entry name" value="TonB-dependent receptor, beta-barrel domain"/>
    <property type="match status" value="1"/>
</dbReference>
<dbReference type="Proteomes" id="UP000286031">
    <property type="component" value="Unassembled WGS sequence"/>
</dbReference>
<dbReference type="EMBL" id="QSBI01000013">
    <property type="protein sequence ID" value="RGX09704.1"/>
    <property type="molecule type" value="Genomic_DNA"/>
</dbReference>
<proteinExistence type="inferred from homology"/>
<keyword evidence="2 7" id="KW-0813">Transport</keyword>
<evidence type="ECO:0000256" key="1">
    <source>
        <dbReference type="ARBA" id="ARBA00004571"/>
    </source>
</evidence>
<keyword evidence="3 7" id="KW-1134">Transmembrane beta strand</keyword>
<evidence type="ECO:0000256" key="2">
    <source>
        <dbReference type="ARBA" id="ARBA00022448"/>
    </source>
</evidence>
<evidence type="ECO:0000313" key="11">
    <source>
        <dbReference type="Proteomes" id="UP000286031"/>
    </source>
</evidence>
<dbReference type="InterPro" id="IPR023997">
    <property type="entry name" value="TonB-dep_OMP_SusC/RagA_CS"/>
</dbReference>
<dbReference type="PROSITE" id="PS52016">
    <property type="entry name" value="TONB_DEPENDENT_REC_3"/>
    <property type="match status" value="1"/>
</dbReference>
<dbReference type="InterPro" id="IPR008969">
    <property type="entry name" value="CarboxyPept-like_regulatory"/>
</dbReference>
<keyword evidence="6 7" id="KW-0998">Cell outer membrane</keyword>
<comment type="similarity">
    <text evidence="7">Belongs to the TonB-dependent receptor family.</text>
</comment>
<feature type="domain" description="TonB-dependent receptor plug" evidence="9">
    <location>
        <begin position="123"/>
        <end position="251"/>
    </location>
</feature>